<dbReference type="RefSeq" id="YP_009394550.1">
    <property type="nucleotide sequence ID" value="NC_035273.1"/>
</dbReference>
<name>A0A1Z1MB58_9FLOR</name>
<protein>
    <submittedName>
        <fullName evidence="1">Uncharacterized protein</fullName>
    </submittedName>
</protein>
<keyword evidence="1" id="KW-0934">Plastid</keyword>
<gene>
    <name evidence="1" type="primary">orf33</name>
</gene>
<keyword evidence="1" id="KW-0150">Chloroplast</keyword>
<evidence type="ECO:0000313" key="1">
    <source>
        <dbReference type="EMBL" id="ARW63112.1"/>
    </source>
</evidence>
<dbReference type="GeneID" id="33356431"/>
<dbReference type="EMBL" id="MF101426">
    <property type="protein sequence ID" value="ARW63112.1"/>
    <property type="molecule type" value="Genomic_DNA"/>
</dbReference>
<sequence>MKCDFIGILVYYYMRIRFYQVLDSNCISLFYEL</sequence>
<reference evidence="1" key="1">
    <citation type="journal article" date="2017" name="J. Phycol.">
        <title>Analysis of chloroplast genomes and a supermatrix inform reclassification of the Rhodomelaceae (Rhodophyta).</title>
        <authorList>
            <person name="Diaz-Tapia P."/>
            <person name="Maggs C.A."/>
            <person name="West J.A."/>
            <person name="Verbruggen H."/>
        </authorList>
    </citation>
    <scope>NUCLEOTIDE SEQUENCE</scope>
    <source>
        <strain evidence="1">PD546</strain>
    </source>
</reference>
<geneLocation type="chloroplast" evidence="1"/>
<proteinExistence type="predicted"/>
<organism evidence="1">
    <name type="scientific">Vertebrata thuyoides</name>
    <dbReference type="NCBI Taxonomy" id="2006970"/>
    <lineage>
        <taxon>Eukaryota</taxon>
        <taxon>Rhodophyta</taxon>
        <taxon>Florideophyceae</taxon>
        <taxon>Rhodymeniophycidae</taxon>
        <taxon>Ceramiales</taxon>
        <taxon>Rhodomelaceae</taxon>
        <taxon>Polysiphonioideae</taxon>
        <taxon>Vertebrata</taxon>
    </lineage>
</organism>
<dbReference type="AlphaFoldDB" id="A0A1Z1MB58"/>
<accession>A0A1Z1MB58</accession>